<dbReference type="PANTHER" id="PTHR11010">
    <property type="entry name" value="PROTEASE S28 PRO-X CARBOXYPEPTIDASE-RELATED"/>
    <property type="match status" value="1"/>
</dbReference>
<reference evidence="5" key="1">
    <citation type="submission" date="2020-11" db="EMBL/GenBank/DDBJ databases">
        <title>Sequencing the genomes of 1000 actinobacteria strains.</title>
        <authorList>
            <person name="Klenk H.-P."/>
        </authorList>
    </citation>
    <scope>NUCLEOTIDE SEQUENCE</scope>
    <source>
        <strain evidence="5">DSM 45356</strain>
    </source>
</reference>
<keyword evidence="6" id="KW-1185">Reference proteome</keyword>
<dbReference type="Pfam" id="PF05576">
    <property type="entry name" value="Peptidase_S37"/>
    <property type="match status" value="1"/>
</dbReference>
<feature type="chain" id="PRO_5035255891" description="PS-10 peptidase S37" evidence="4">
    <location>
        <begin position="27"/>
        <end position="464"/>
    </location>
</feature>
<dbReference type="RefSeq" id="WP_197005184.1">
    <property type="nucleotide sequence ID" value="NZ_BONS01000037.1"/>
</dbReference>
<dbReference type="EMBL" id="JADOUF010000001">
    <property type="protein sequence ID" value="MBG6138426.1"/>
    <property type="molecule type" value="Genomic_DNA"/>
</dbReference>
<proteinExistence type="predicted"/>
<feature type="signal peptide" evidence="4">
    <location>
        <begin position="1"/>
        <end position="26"/>
    </location>
</feature>
<name>A0A8J7KLV7_9ACTN</name>
<protein>
    <recommendedName>
        <fullName evidence="7">PS-10 peptidase S37</fullName>
    </recommendedName>
</protein>
<keyword evidence="2 4" id="KW-0732">Signal</keyword>
<evidence type="ECO:0000256" key="2">
    <source>
        <dbReference type="ARBA" id="ARBA00022729"/>
    </source>
</evidence>
<dbReference type="Proteomes" id="UP000622552">
    <property type="component" value="Unassembled WGS sequence"/>
</dbReference>
<evidence type="ECO:0000256" key="3">
    <source>
        <dbReference type="ARBA" id="ARBA00022801"/>
    </source>
</evidence>
<dbReference type="SUPFAM" id="SSF53474">
    <property type="entry name" value="alpha/beta-Hydrolases"/>
    <property type="match status" value="1"/>
</dbReference>
<evidence type="ECO:0008006" key="7">
    <source>
        <dbReference type="Google" id="ProtNLM"/>
    </source>
</evidence>
<dbReference type="AlphaFoldDB" id="A0A8J7KLV7"/>
<sequence>MSRLWRSLLAAALLLGLVSLPRPAAAAEGDILARLKAVPGLTVVSEVPVAAPHRFFILTFRQYVDHNNPSLGTFEQRFTLLHRDTARPMVLHTSGYNVTTRAFRSEPTQLLAGNQISVEQRYFTPSIPANADWSKLNIWQAATDHHRIVSALRKIYTAKWVSTGASKGGMTSVYHRRYYPNDVDGTVAYVAPNDVVADSDAAYDRFFANVGTPECRAALDAVQVEALHRRATLEPRLEEWAAANGRTFTTVSGPDRGYEYMVNSAQWGFWQYGGLSLCAKVPATTASDDDLLSWLDDWGGLDSTTDQGLAPFTPYYYQAGTQLGYPLIQLDHLKSQQKYRFQDTPRNMVPADIPMWFQPWVMLEIDQWVQFKGSRLLFVYGQNDPWGAEPFKLGPGSKDSLSYVAQGANHGANIAKLTAEETATATAALRRWAGYTPPATLAGEHIPSLDDWDPTMDRTLNPVR</sequence>
<dbReference type="GO" id="GO:0008239">
    <property type="term" value="F:dipeptidyl-peptidase activity"/>
    <property type="evidence" value="ECO:0007669"/>
    <property type="project" value="TreeGrafter"/>
</dbReference>
<comment type="caution">
    <text evidence="5">The sequence shown here is derived from an EMBL/GenBank/DDBJ whole genome shotgun (WGS) entry which is preliminary data.</text>
</comment>
<evidence type="ECO:0000256" key="1">
    <source>
        <dbReference type="ARBA" id="ARBA00022670"/>
    </source>
</evidence>
<gene>
    <name evidence="5" type="ORF">IW245_004620</name>
</gene>
<keyword evidence="3" id="KW-0378">Hydrolase</keyword>
<dbReference type="InterPro" id="IPR029058">
    <property type="entry name" value="AB_hydrolase_fold"/>
</dbReference>
<dbReference type="GO" id="GO:0006508">
    <property type="term" value="P:proteolysis"/>
    <property type="evidence" value="ECO:0007669"/>
    <property type="project" value="UniProtKB-KW"/>
</dbReference>
<evidence type="ECO:0000313" key="5">
    <source>
        <dbReference type="EMBL" id="MBG6138426.1"/>
    </source>
</evidence>
<dbReference type="Gene3D" id="3.40.50.1820">
    <property type="entry name" value="alpha/beta hydrolase"/>
    <property type="match status" value="2"/>
</dbReference>
<dbReference type="InterPro" id="IPR008761">
    <property type="entry name" value="Peptidase_S37"/>
</dbReference>
<organism evidence="5 6">
    <name type="scientific">Longispora fulva</name>
    <dbReference type="NCBI Taxonomy" id="619741"/>
    <lineage>
        <taxon>Bacteria</taxon>
        <taxon>Bacillati</taxon>
        <taxon>Actinomycetota</taxon>
        <taxon>Actinomycetes</taxon>
        <taxon>Micromonosporales</taxon>
        <taxon>Micromonosporaceae</taxon>
        <taxon>Longispora</taxon>
    </lineage>
</organism>
<accession>A0A8J7KLV7</accession>
<dbReference type="PANTHER" id="PTHR11010:SF38">
    <property type="entry name" value="LYSOSOMAL PRO-X CARBOXYPEPTIDASE"/>
    <property type="match status" value="1"/>
</dbReference>
<keyword evidence="1" id="KW-0645">Protease</keyword>
<evidence type="ECO:0000313" key="6">
    <source>
        <dbReference type="Proteomes" id="UP000622552"/>
    </source>
</evidence>
<evidence type="ECO:0000256" key="4">
    <source>
        <dbReference type="SAM" id="SignalP"/>
    </source>
</evidence>